<evidence type="ECO:0000313" key="1">
    <source>
        <dbReference type="EMBL" id="GAA3915122.1"/>
    </source>
</evidence>
<evidence type="ECO:0008006" key="3">
    <source>
        <dbReference type="Google" id="ProtNLM"/>
    </source>
</evidence>
<name>A0ABP7M8C8_9GAMM</name>
<evidence type="ECO:0000313" key="2">
    <source>
        <dbReference type="Proteomes" id="UP001501565"/>
    </source>
</evidence>
<dbReference type="Proteomes" id="UP001501565">
    <property type="component" value="Unassembled WGS sequence"/>
</dbReference>
<dbReference type="RefSeq" id="WP_344795561.1">
    <property type="nucleotide sequence ID" value="NZ_BAABBN010000004.1"/>
</dbReference>
<proteinExistence type="predicted"/>
<sequence>MNHELIDKFKADHSVILDRDLDDIDIAIARYDLARSYLAQYPELNGQDYTGRGLPAQIARDTKEFLMASGVYHD</sequence>
<reference evidence="2" key="1">
    <citation type="journal article" date="2019" name="Int. J. Syst. Evol. Microbiol.">
        <title>The Global Catalogue of Microorganisms (GCM) 10K type strain sequencing project: providing services to taxonomists for standard genome sequencing and annotation.</title>
        <authorList>
            <consortium name="The Broad Institute Genomics Platform"/>
            <consortium name="The Broad Institute Genome Sequencing Center for Infectious Disease"/>
            <person name="Wu L."/>
            <person name="Ma J."/>
        </authorList>
    </citation>
    <scope>NUCLEOTIDE SEQUENCE [LARGE SCALE GENOMIC DNA]</scope>
    <source>
        <strain evidence="2">JCM 17551</strain>
    </source>
</reference>
<protein>
    <recommendedName>
        <fullName evidence="3">Phage gp6-like head-tail connector protein</fullName>
    </recommendedName>
</protein>
<organism evidence="1 2">
    <name type="scientific">Litoribacillus peritrichatus</name>
    <dbReference type="NCBI Taxonomy" id="718191"/>
    <lineage>
        <taxon>Bacteria</taxon>
        <taxon>Pseudomonadati</taxon>
        <taxon>Pseudomonadota</taxon>
        <taxon>Gammaproteobacteria</taxon>
        <taxon>Oceanospirillales</taxon>
        <taxon>Oceanospirillaceae</taxon>
        <taxon>Litoribacillus</taxon>
    </lineage>
</organism>
<accession>A0ABP7M8C8</accession>
<dbReference type="EMBL" id="BAABBN010000004">
    <property type="protein sequence ID" value="GAA3915122.1"/>
    <property type="molecule type" value="Genomic_DNA"/>
</dbReference>
<keyword evidence="2" id="KW-1185">Reference proteome</keyword>
<comment type="caution">
    <text evidence="1">The sequence shown here is derived from an EMBL/GenBank/DDBJ whole genome shotgun (WGS) entry which is preliminary data.</text>
</comment>
<gene>
    <name evidence="1" type="ORF">GCM10022277_07120</name>
</gene>